<dbReference type="OrthoDB" id="1938712at2759"/>
<feature type="domain" description="Tf2-1-like SH3-like" evidence="1">
    <location>
        <begin position="168"/>
        <end position="209"/>
    </location>
</feature>
<dbReference type="PANTHER" id="PTHR35046">
    <property type="entry name" value="ZINC KNUCKLE (CCHC-TYPE) FAMILY PROTEIN"/>
    <property type="match status" value="1"/>
</dbReference>
<protein>
    <recommendedName>
        <fullName evidence="1">Tf2-1-like SH3-like domain-containing protein</fullName>
    </recommendedName>
</protein>
<dbReference type="Proteomes" id="UP000257109">
    <property type="component" value="Unassembled WGS sequence"/>
</dbReference>
<comment type="caution">
    <text evidence="2">The sequence shown here is derived from an EMBL/GenBank/DDBJ whole genome shotgun (WGS) entry which is preliminary data.</text>
</comment>
<dbReference type="EMBL" id="QJKJ01012678">
    <property type="protein sequence ID" value="RDX68115.1"/>
    <property type="molecule type" value="Genomic_DNA"/>
</dbReference>
<evidence type="ECO:0000313" key="3">
    <source>
        <dbReference type="Proteomes" id="UP000257109"/>
    </source>
</evidence>
<keyword evidence="3" id="KW-1185">Reference proteome</keyword>
<dbReference type="Pfam" id="PF24626">
    <property type="entry name" value="SH3_Tf2-1"/>
    <property type="match status" value="1"/>
</dbReference>
<dbReference type="PANTHER" id="PTHR35046:SF9">
    <property type="entry name" value="RNA-DIRECTED DNA POLYMERASE"/>
    <property type="match status" value="1"/>
</dbReference>
<reference evidence="2" key="1">
    <citation type="submission" date="2018-05" db="EMBL/GenBank/DDBJ databases">
        <title>Draft genome of Mucuna pruriens seed.</title>
        <authorList>
            <person name="Nnadi N.E."/>
            <person name="Vos R."/>
            <person name="Hasami M.H."/>
            <person name="Devisetty U.K."/>
            <person name="Aguiy J.C."/>
        </authorList>
    </citation>
    <scope>NUCLEOTIDE SEQUENCE [LARGE SCALE GENOMIC DNA]</scope>
    <source>
        <strain evidence="2">JCA_2017</strain>
    </source>
</reference>
<name>A0A371EPX2_MUCPR</name>
<feature type="non-terminal residue" evidence="2">
    <location>
        <position position="1"/>
    </location>
</feature>
<organism evidence="2 3">
    <name type="scientific">Mucuna pruriens</name>
    <name type="common">Velvet bean</name>
    <name type="synonym">Dolichos pruriens</name>
    <dbReference type="NCBI Taxonomy" id="157652"/>
    <lineage>
        <taxon>Eukaryota</taxon>
        <taxon>Viridiplantae</taxon>
        <taxon>Streptophyta</taxon>
        <taxon>Embryophyta</taxon>
        <taxon>Tracheophyta</taxon>
        <taxon>Spermatophyta</taxon>
        <taxon>Magnoliopsida</taxon>
        <taxon>eudicotyledons</taxon>
        <taxon>Gunneridae</taxon>
        <taxon>Pentapetalae</taxon>
        <taxon>rosids</taxon>
        <taxon>fabids</taxon>
        <taxon>Fabales</taxon>
        <taxon>Fabaceae</taxon>
        <taxon>Papilionoideae</taxon>
        <taxon>50 kb inversion clade</taxon>
        <taxon>NPAAA clade</taxon>
        <taxon>indigoferoid/millettioid clade</taxon>
        <taxon>Phaseoleae</taxon>
        <taxon>Mucuna</taxon>
    </lineage>
</organism>
<gene>
    <name evidence="2" type="ORF">CR513_52934</name>
</gene>
<evidence type="ECO:0000313" key="2">
    <source>
        <dbReference type="EMBL" id="RDX68115.1"/>
    </source>
</evidence>
<proteinExistence type="predicted"/>
<dbReference type="AlphaFoldDB" id="A0A371EPX2"/>
<accession>A0A371EPX2</accession>
<sequence length="217" mass="25005">MISCMKKDVHPICDRFLACRVAKSKVSPYGLYTSLHIPTTPLVDLAMDFVLGLLRSKVSLSQFLSWSSLEIFVSKGCITNVGNPFFREVVRLYGLLKTIVSNRDFKFLSHSEYDFVLTFEMFYREEFNGIGGMIVLYRVANATTSHSPFKLVYGFNPLSPLDLLHLRDLVWVHLRKDRLPNLRKSKLFPRRDGPFKILKIINDNTYVVDKFSSRRGA</sequence>
<dbReference type="InterPro" id="IPR056924">
    <property type="entry name" value="SH3_Tf2-1"/>
</dbReference>
<evidence type="ECO:0000259" key="1">
    <source>
        <dbReference type="Pfam" id="PF24626"/>
    </source>
</evidence>